<dbReference type="Proteomes" id="UP001152798">
    <property type="component" value="Chromosome 7"/>
</dbReference>
<accession>A0A9P0HSD4</accession>
<dbReference type="AlphaFoldDB" id="A0A9P0HSD4"/>
<name>A0A9P0HSD4_NEZVI</name>
<proteinExistence type="predicted"/>
<evidence type="ECO:0000313" key="2">
    <source>
        <dbReference type="EMBL" id="CAH1406867.1"/>
    </source>
</evidence>
<dbReference type="EMBL" id="OV725083">
    <property type="protein sequence ID" value="CAH1406867.1"/>
    <property type="molecule type" value="Genomic_DNA"/>
</dbReference>
<keyword evidence="3" id="KW-1185">Reference proteome</keyword>
<feature type="compositionally biased region" description="Basic and acidic residues" evidence="1">
    <location>
        <begin position="1"/>
        <end position="15"/>
    </location>
</feature>
<protein>
    <submittedName>
        <fullName evidence="2">Uncharacterized protein</fullName>
    </submittedName>
</protein>
<sequence>MAILQKPREEARDDGLLINIQKKKERKEEPTKMSLNAPGKSILFSSVFEETGEESGSTKLHTTNVKSELLYGRSQEAADIYQYLRRIVNTT</sequence>
<feature type="region of interest" description="Disordered" evidence="1">
    <location>
        <begin position="1"/>
        <end position="37"/>
    </location>
</feature>
<gene>
    <name evidence="2" type="ORF">NEZAVI_LOCUS14708</name>
</gene>
<evidence type="ECO:0000256" key="1">
    <source>
        <dbReference type="SAM" id="MobiDB-lite"/>
    </source>
</evidence>
<reference evidence="2" key="1">
    <citation type="submission" date="2022-01" db="EMBL/GenBank/DDBJ databases">
        <authorList>
            <person name="King R."/>
        </authorList>
    </citation>
    <scope>NUCLEOTIDE SEQUENCE</scope>
</reference>
<organism evidence="2 3">
    <name type="scientific">Nezara viridula</name>
    <name type="common">Southern green stink bug</name>
    <name type="synonym">Cimex viridulus</name>
    <dbReference type="NCBI Taxonomy" id="85310"/>
    <lineage>
        <taxon>Eukaryota</taxon>
        <taxon>Metazoa</taxon>
        <taxon>Ecdysozoa</taxon>
        <taxon>Arthropoda</taxon>
        <taxon>Hexapoda</taxon>
        <taxon>Insecta</taxon>
        <taxon>Pterygota</taxon>
        <taxon>Neoptera</taxon>
        <taxon>Paraneoptera</taxon>
        <taxon>Hemiptera</taxon>
        <taxon>Heteroptera</taxon>
        <taxon>Panheteroptera</taxon>
        <taxon>Pentatomomorpha</taxon>
        <taxon>Pentatomoidea</taxon>
        <taxon>Pentatomidae</taxon>
        <taxon>Pentatominae</taxon>
        <taxon>Nezara</taxon>
    </lineage>
</organism>
<evidence type="ECO:0000313" key="3">
    <source>
        <dbReference type="Proteomes" id="UP001152798"/>
    </source>
</evidence>